<organism evidence="12 13">
    <name type="scientific">Acidicapsa dinghuensis</name>
    <dbReference type="NCBI Taxonomy" id="2218256"/>
    <lineage>
        <taxon>Bacteria</taxon>
        <taxon>Pseudomonadati</taxon>
        <taxon>Acidobacteriota</taxon>
        <taxon>Terriglobia</taxon>
        <taxon>Terriglobales</taxon>
        <taxon>Acidobacteriaceae</taxon>
        <taxon>Acidicapsa</taxon>
    </lineage>
</organism>
<dbReference type="SUPFAM" id="SSF54675">
    <property type="entry name" value="Nicotinate/Quinolinate PRTase N-terminal domain-like"/>
    <property type="match status" value="1"/>
</dbReference>
<comment type="similarity">
    <text evidence="3 9">Belongs to the NadC/ModD family.</text>
</comment>
<dbReference type="Pfam" id="PF01729">
    <property type="entry name" value="QRPTase_C"/>
    <property type="match status" value="1"/>
</dbReference>
<name>A0ABW1EAN0_9BACT</name>
<dbReference type="InterPro" id="IPR027277">
    <property type="entry name" value="NadC/ModD"/>
</dbReference>
<evidence type="ECO:0000256" key="7">
    <source>
        <dbReference type="ARBA" id="ARBA00022679"/>
    </source>
</evidence>
<evidence type="ECO:0000259" key="11">
    <source>
        <dbReference type="Pfam" id="PF02749"/>
    </source>
</evidence>
<evidence type="ECO:0000313" key="12">
    <source>
        <dbReference type="EMBL" id="MFC5861029.1"/>
    </source>
</evidence>
<comment type="function">
    <text evidence="1">Involved in the catabolism of quinolinic acid (QA).</text>
</comment>
<comment type="caution">
    <text evidence="12">The sequence shown here is derived from an EMBL/GenBank/DDBJ whole genome shotgun (WGS) entry which is preliminary data.</text>
</comment>
<sequence>MDWKNHRIDALLELALVEDKAASDATTNLIIDPDLRATATVIARQDLVVCGLGCIPRFLEIFSKLDKRTSAQTRFEVISHPEIFDGVRARNGQTLAVIRHNARALLSCERVILNLMQHLSGIATNTRQYADALAGTKAHVLDTRKTVPGLRSLDKYAVLCGGGTNHRLDLSDGILIKNNHIALGGGVKQTLQKALAGRKPGQRVQIEVRTMQELDEALANGAEAILLDNMTPAQIEKCVARIHQAEAEAEGAALEPGAKPKRWIPTEASGGIVLENIRDYALASVDFISVGALTHSAKAADISMRIVAESR</sequence>
<gene>
    <name evidence="12" type="primary">nadC</name>
    <name evidence="12" type="ORF">ACFPT7_01840</name>
</gene>
<evidence type="ECO:0000256" key="2">
    <source>
        <dbReference type="ARBA" id="ARBA00004893"/>
    </source>
</evidence>
<dbReference type="InterPro" id="IPR037128">
    <property type="entry name" value="Quinolinate_PRibosylTase_N_sf"/>
</dbReference>
<feature type="domain" description="Quinolinate phosphoribosyl transferase C-terminal" evidence="10">
    <location>
        <begin position="122"/>
        <end position="305"/>
    </location>
</feature>
<dbReference type="InterPro" id="IPR004393">
    <property type="entry name" value="NadC"/>
</dbReference>
<dbReference type="Pfam" id="PF02749">
    <property type="entry name" value="QRPTase_N"/>
    <property type="match status" value="1"/>
</dbReference>
<protein>
    <recommendedName>
        <fullName evidence="4">nicotinate-nucleotide diphosphorylase (carboxylating)</fullName>
        <ecNumber evidence="4">2.4.2.19</ecNumber>
    </recommendedName>
    <alternativeName>
        <fullName evidence="8">Quinolinate phosphoribosyltransferase [decarboxylating]</fullName>
    </alternativeName>
</protein>
<dbReference type="GO" id="GO:0004514">
    <property type="term" value="F:nicotinate-nucleotide diphosphorylase (carboxylating) activity"/>
    <property type="evidence" value="ECO:0007669"/>
    <property type="project" value="UniProtKB-EC"/>
</dbReference>
<keyword evidence="5" id="KW-0662">Pyridine nucleotide biosynthesis</keyword>
<dbReference type="PIRSF" id="PIRSF006250">
    <property type="entry name" value="NadC_ModD"/>
    <property type="match status" value="1"/>
</dbReference>
<keyword evidence="13" id="KW-1185">Reference proteome</keyword>
<evidence type="ECO:0000313" key="13">
    <source>
        <dbReference type="Proteomes" id="UP001596091"/>
    </source>
</evidence>
<dbReference type="NCBIfam" id="TIGR00078">
    <property type="entry name" value="nadC"/>
    <property type="match status" value="1"/>
</dbReference>
<comment type="pathway">
    <text evidence="2">Cofactor biosynthesis; NAD(+) biosynthesis; nicotinate D-ribonucleotide from quinolinate: step 1/1.</text>
</comment>
<keyword evidence="6 9" id="KW-0328">Glycosyltransferase</keyword>
<evidence type="ECO:0000256" key="6">
    <source>
        <dbReference type="ARBA" id="ARBA00022676"/>
    </source>
</evidence>
<dbReference type="Gene3D" id="3.90.1170.20">
    <property type="entry name" value="Quinolinate phosphoribosyl transferase, N-terminal domain"/>
    <property type="match status" value="1"/>
</dbReference>
<dbReference type="InterPro" id="IPR036068">
    <property type="entry name" value="Nicotinate_pribotase-like_C"/>
</dbReference>
<dbReference type="RefSeq" id="WP_263334610.1">
    <property type="nucleotide sequence ID" value="NZ_JAGSYH010000002.1"/>
</dbReference>
<evidence type="ECO:0000256" key="8">
    <source>
        <dbReference type="ARBA" id="ARBA00033102"/>
    </source>
</evidence>
<dbReference type="Proteomes" id="UP001596091">
    <property type="component" value="Unassembled WGS sequence"/>
</dbReference>
<dbReference type="SUPFAM" id="SSF51690">
    <property type="entry name" value="Nicotinate/Quinolinate PRTase C-terminal domain-like"/>
    <property type="match status" value="1"/>
</dbReference>
<feature type="domain" description="Quinolinate phosphoribosyl transferase N-terminal" evidence="11">
    <location>
        <begin position="24"/>
        <end position="120"/>
    </location>
</feature>
<accession>A0ABW1EAN0</accession>
<evidence type="ECO:0000256" key="9">
    <source>
        <dbReference type="PIRNR" id="PIRNR006250"/>
    </source>
</evidence>
<dbReference type="EMBL" id="JBHSPH010000001">
    <property type="protein sequence ID" value="MFC5861029.1"/>
    <property type="molecule type" value="Genomic_DNA"/>
</dbReference>
<dbReference type="PANTHER" id="PTHR32179:SF3">
    <property type="entry name" value="NICOTINATE-NUCLEOTIDE PYROPHOSPHORYLASE [CARBOXYLATING]"/>
    <property type="match status" value="1"/>
</dbReference>
<evidence type="ECO:0000256" key="5">
    <source>
        <dbReference type="ARBA" id="ARBA00022642"/>
    </source>
</evidence>
<dbReference type="CDD" id="cd01572">
    <property type="entry name" value="QPRTase"/>
    <property type="match status" value="1"/>
</dbReference>
<evidence type="ECO:0000256" key="1">
    <source>
        <dbReference type="ARBA" id="ARBA00003237"/>
    </source>
</evidence>
<dbReference type="InterPro" id="IPR013785">
    <property type="entry name" value="Aldolase_TIM"/>
</dbReference>
<evidence type="ECO:0000259" key="10">
    <source>
        <dbReference type="Pfam" id="PF01729"/>
    </source>
</evidence>
<proteinExistence type="inferred from homology"/>
<evidence type="ECO:0000256" key="3">
    <source>
        <dbReference type="ARBA" id="ARBA00009400"/>
    </source>
</evidence>
<dbReference type="PANTHER" id="PTHR32179">
    <property type="entry name" value="NICOTINATE-NUCLEOTIDE PYROPHOSPHORYLASE [CARBOXYLATING]"/>
    <property type="match status" value="1"/>
</dbReference>
<keyword evidence="7 9" id="KW-0808">Transferase</keyword>
<dbReference type="Gene3D" id="3.20.20.70">
    <property type="entry name" value="Aldolase class I"/>
    <property type="match status" value="1"/>
</dbReference>
<dbReference type="InterPro" id="IPR002638">
    <property type="entry name" value="Quinolinate_PRibosylTrfase_C"/>
</dbReference>
<evidence type="ECO:0000256" key="4">
    <source>
        <dbReference type="ARBA" id="ARBA00011944"/>
    </source>
</evidence>
<reference evidence="13" key="1">
    <citation type="journal article" date="2019" name="Int. J. Syst. Evol. Microbiol.">
        <title>The Global Catalogue of Microorganisms (GCM) 10K type strain sequencing project: providing services to taxonomists for standard genome sequencing and annotation.</title>
        <authorList>
            <consortium name="The Broad Institute Genomics Platform"/>
            <consortium name="The Broad Institute Genome Sequencing Center for Infectious Disease"/>
            <person name="Wu L."/>
            <person name="Ma J."/>
        </authorList>
    </citation>
    <scope>NUCLEOTIDE SEQUENCE [LARGE SCALE GENOMIC DNA]</scope>
    <source>
        <strain evidence="13">JCM 4087</strain>
    </source>
</reference>
<dbReference type="EC" id="2.4.2.19" evidence="4"/>
<dbReference type="InterPro" id="IPR022412">
    <property type="entry name" value="Quinolinate_PRibosylTrfase_N"/>
</dbReference>